<evidence type="ECO:0000256" key="1">
    <source>
        <dbReference type="SAM" id="SignalP"/>
    </source>
</evidence>
<dbReference type="EMBL" id="BMYZ01000001">
    <property type="protein sequence ID" value="GGY71002.1"/>
    <property type="molecule type" value="Genomic_DNA"/>
</dbReference>
<keyword evidence="1" id="KW-0732">Signal</keyword>
<proteinExistence type="predicted"/>
<gene>
    <name evidence="2" type="ORF">GCM10011613_14440</name>
</gene>
<reference evidence="3" key="1">
    <citation type="journal article" date="2019" name="Int. J. Syst. Evol. Microbiol.">
        <title>The Global Catalogue of Microorganisms (GCM) 10K type strain sequencing project: providing services to taxonomists for standard genome sequencing and annotation.</title>
        <authorList>
            <consortium name="The Broad Institute Genomics Platform"/>
            <consortium name="The Broad Institute Genome Sequencing Center for Infectious Disease"/>
            <person name="Wu L."/>
            <person name="Ma J."/>
        </authorList>
    </citation>
    <scope>NUCLEOTIDE SEQUENCE [LARGE SCALE GENOMIC DNA]</scope>
    <source>
        <strain evidence="3">KCTC 32239</strain>
    </source>
</reference>
<name>A0ABQ3AY80_9GAMM</name>
<sequence length="236" mass="26601">MLTKKYSTLVLLKIGLMLLLGNLNAHAQTATEGLQTHERMYQVELIVFARAETNPQEHWPTDVKLSYPENLVSLKNESNPDGFSLLPSAERSLNSQAATLARSGTYTLLYHQAWRQMIYARKTNIFISGGKTFGGHQELEGSIALSVGQFLKIQTNLWLSQFVPAGTNLTDTWPELPSLPFTDTAQSDKNQDYLIKRIVKVSQDRSMRSNEVHYIDHPLLGIIVKIIPYEPDSKTN</sequence>
<feature type="signal peptide" evidence="1">
    <location>
        <begin position="1"/>
        <end position="27"/>
    </location>
</feature>
<dbReference type="Proteomes" id="UP000619761">
    <property type="component" value="Unassembled WGS sequence"/>
</dbReference>
<evidence type="ECO:0008006" key="4">
    <source>
        <dbReference type="Google" id="ProtNLM"/>
    </source>
</evidence>
<comment type="caution">
    <text evidence="2">The sequence shown here is derived from an EMBL/GenBank/DDBJ whole genome shotgun (WGS) entry which is preliminary data.</text>
</comment>
<evidence type="ECO:0000313" key="2">
    <source>
        <dbReference type="EMBL" id="GGY71002.1"/>
    </source>
</evidence>
<feature type="chain" id="PRO_5046416333" description="Peptidoglycan-binding protein CsiV" evidence="1">
    <location>
        <begin position="28"/>
        <end position="236"/>
    </location>
</feature>
<accession>A0ABQ3AY80</accession>
<keyword evidence="3" id="KW-1185">Reference proteome</keyword>
<organism evidence="2 3">
    <name type="scientific">Cellvibrio zantedeschiae</name>
    <dbReference type="NCBI Taxonomy" id="1237077"/>
    <lineage>
        <taxon>Bacteria</taxon>
        <taxon>Pseudomonadati</taxon>
        <taxon>Pseudomonadota</taxon>
        <taxon>Gammaproteobacteria</taxon>
        <taxon>Cellvibrionales</taxon>
        <taxon>Cellvibrionaceae</taxon>
        <taxon>Cellvibrio</taxon>
    </lineage>
</organism>
<protein>
    <recommendedName>
        <fullName evidence="4">Peptidoglycan-binding protein CsiV</fullName>
    </recommendedName>
</protein>
<dbReference type="Pfam" id="PF10972">
    <property type="entry name" value="CsiV"/>
    <property type="match status" value="1"/>
</dbReference>
<dbReference type="RefSeq" id="WP_189417105.1">
    <property type="nucleotide sequence ID" value="NZ_BMYZ01000001.1"/>
</dbReference>
<evidence type="ECO:0000313" key="3">
    <source>
        <dbReference type="Proteomes" id="UP000619761"/>
    </source>
</evidence>
<dbReference type="InterPro" id="IPR021241">
    <property type="entry name" value="CsiV"/>
</dbReference>